<dbReference type="Gramene" id="TKW03428">
    <property type="protein sequence ID" value="TKW03428"/>
    <property type="gene ID" value="SEVIR_7G022800v2"/>
</dbReference>
<evidence type="ECO:0000313" key="3">
    <source>
        <dbReference type="Proteomes" id="UP000298652"/>
    </source>
</evidence>
<name>A0A4U6TLG0_SETVI</name>
<proteinExistence type="predicted"/>
<dbReference type="Proteomes" id="UP000298652">
    <property type="component" value="Chromosome 7"/>
</dbReference>
<sequence length="63" mass="6962">MSAWWCVIIQCVMSVADRLCKSSMYSAGDAQMVCSNKQNKVNPRVIINIAGHTGSTCSVQIYY</sequence>
<dbReference type="AlphaFoldDB" id="A0A4U6TLG0"/>
<reference evidence="2" key="1">
    <citation type="submission" date="2019-03" db="EMBL/GenBank/DDBJ databases">
        <title>WGS assembly of Setaria viridis.</title>
        <authorList>
            <person name="Huang P."/>
            <person name="Jenkins J."/>
            <person name="Grimwood J."/>
            <person name="Barry K."/>
            <person name="Healey A."/>
            <person name="Mamidi S."/>
            <person name="Sreedasyam A."/>
            <person name="Shu S."/>
            <person name="Feldman M."/>
            <person name="Wu J."/>
            <person name="Yu Y."/>
            <person name="Chen C."/>
            <person name="Johnson J."/>
            <person name="Rokhsar D."/>
            <person name="Baxter I."/>
            <person name="Schmutz J."/>
            <person name="Brutnell T."/>
            <person name="Kellogg E."/>
        </authorList>
    </citation>
    <scope>NUCLEOTIDE SEQUENCE [LARGE SCALE GENOMIC DNA]</scope>
</reference>
<organism evidence="2 3">
    <name type="scientific">Setaria viridis</name>
    <name type="common">Green bristlegrass</name>
    <name type="synonym">Setaria italica subsp. viridis</name>
    <dbReference type="NCBI Taxonomy" id="4556"/>
    <lineage>
        <taxon>Eukaryota</taxon>
        <taxon>Viridiplantae</taxon>
        <taxon>Streptophyta</taxon>
        <taxon>Embryophyta</taxon>
        <taxon>Tracheophyta</taxon>
        <taxon>Spermatophyta</taxon>
        <taxon>Magnoliopsida</taxon>
        <taxon>Liliopsida</taxon>
        <taxon>Poales</taxon>
        <taxon>Poaceae</taxon>
        <taxon>PACMAD clade</taxon>
        <taxon>Panicoideae</taxon>
        <taxon>Panicodae</taxon>
        <taxon>Paniceae</taxon>
        <taxon>Cenchrinae</taxon>
        <taxon>Setaria</taxon>
    </lineage>
</organism>
<keyword evidence="1" id="KW-0732">Signal</keyword>
<evidence type="ECO:0008006" key="4">
    <source>
        <dbReference type="Google" id="ProtNLM"/>
    </source>
</evidence>
<evidence type="ECO:0000313" key="2">
    <source>
        <dbReference type="EMBL" id="TKW03428.1"/>
    </source>
</evidence>
<dbReference type="EMBL" id="CM016558">
    <property type="protein sequence ID" value="TKW03428.1"/>
    <property type="molecule type" value="Genomic_DNA"/>
</dbReference>
<protein>
    <recommendedName>
        <fullName evidence="4">Secreted protein</fullName>
    </recommendedName>
</protein>
<evidence type="ECO:0000256" key="1">
    <source>
        <dbReference type="SAM" id="SignalP"/>
    </source>
</evidence>
<feature type="chain" id="PRO_5020268588" description="Secreted protein" evidence="1">
    <location>
        <begin position="17"/>
        <end position="63"/>
    </location>
</feature>
<accession>A0A4U6TLG0</accession>
<keyword evidence="3" id="KW-1185">Reference proteome</keyword>
<feature type="signal peptide" evidence="1">
    <location>
        <begin position="1"/>
        <end position="16"/>
    </location>
</feature>
<gene>
    <name evidence="2" type="ORF">SEVIR_7G022800v2</name>
</gene>